<keyword evidence="7" id="KW-0963">Cytoplasm</keyword>
<dbReference type="InterPro" id="IPR014729">
    <property type="entry name" value="Rossmann-like_a/b/a_fold"/>
</dbReference>
<feature type="domain" description="Methionyl/Leucyl tRNA synthetase" evidence="9">
    <location>
        <begin position="21"/>
        <end position="156"/>
    </location>
</feature>
<name>C6V609_NEORI</name>
<dbReference type="Proteomes" id="UP000001627">
    <property type="component" value="Chromosome"/>
</dbReference>
<accession>C6V609</accession>
<dbReference type="HOGENOM" id="CLU_009710_9_2_5"/>
<evidence type="ECO:0000256" key="1">
    <source>
        <dbReference type="ARBA" id="ARBA00003314"/>
    </source>
</evidence>
<dbReference type="GO" id="GO:0004825">
    <property type="term" value="F:methionine-tRNA ligase activity"/>
    <property type="evidence" value="ECO:0007669"/>
    <property type="project" value="UniProtKB-UniRule"/>
</dbReference>
<feature type="short sequence motif" description="'KMSKS' region" evidence="7">
    <location>
        <begin position="314"/>
        <end position="318"/>
    </location>
</feature>
<sequence length="521" mass="59381">MKGSNKCVRVASILFTRPMRYYVTTPVYYVNDNPHIGHAYSSLIADVLTRALRLAGHEVRFTTGTDEHGQKVQNTAKKHGKCEIDFVDHVSRRFRDLCVAMHYEFSDFIRTTETRHKEAVQTLWSTISKNNSISLGEYSGWYSERDEAFYTEAELQNGLAPTGAPVSWTKEACYFFKLSQFSEPLKKLYAENPTFIQPKSRFNEMLAFLNTGMHDLSISRTRVKWGINVPDDPAHTVYVWLDALTNYVSSIGYPNTSTDSLFSAFWDNARVIHIIGKDILRFHSIYWPAFLMAANLKTPDVILAHGWWLNDGEKISKSLGNIIDPFELISEFGVDPVRYFLIREITVGKDGNFSKVNLKERINSELADNIGNLFHRTLTLTAKLLGPKIGEIYESENELLEFAYSLAKEYKNDIELLDLNSSLDRIIQLSSKANEYISMEEPWKLKEKPETAGRILHSVLEALRVIAIGLQPFVPQSASTMLDLLAVPPGERKLANMNKESRTRPGTQIKLPISPLFRKHQ</sequence>
<dbReference type="EMBL" id="CP001431">
    <property type="protein sequence ID" value="ACT69831.1"/>
    <property type="molecule type" value="Genomic_DNA"/>
</dbReference>
<dbReference type="SUPFAM" id="SSF47323">
    <property type="entry name" value="Anticodon-binding domain of a subclass of class I aminoacyl-tRNA synthetases"/>
    <property type="match status" value="1"/>
</dbReference>
<dbReference type="InterPro" id="IPR023457">
    <property type="entry name" value="Met-tRNA_synth_2"/>
</dbReference>
<evidence type="ECO:0000256" key="2">
    <source>
        <dbReference type="ARBA" id="ARBA00022598"/>
    </source>
</evidence>
<dbReference type="NCBIfam" id="TIGR00398">
    <property type="entry name" value="metG"/>
    <property type="match status" value="1"/>
</dbReference>
<dbReference type="CDD" id="cd07957">
    <property type="entry name" value="Anticodon_Ia_Met"/>
    <property type="match status" value="1"/>
</dbReference>
<dbReference type="Pfam" id="PF19303">
    <property type="entry name" value="Anticodon_3"/>
    <property type="match status" value="1"/>
</dbReference>
<keyword evidence="6 7" id="KW-0030">Aminoacyl-tRNA synthetase</keyword>
<keyword evidence="2 7" id="KW-0436">Ligase</keyword>
<comment type="subunit">
    <text evidence="7">Monomer.</text>
</comment>
<evidence type="ECO:0000256" key="6">
    <source>
        <dbReference type="ARBA" id="ARBA00023146"/>
    </source>
</evidence>
<dbReference type="InterPro" id="IPR033911">
    <property type="entry name" value="MetRS_core"/>
</dbReference>
<evidence type="ECO:0000313" key="11">
    <source>
        <dbReference type="EMBL" id="ACT69831.1"/>
    </source>
</evidence>
<dbReference type="InterPro" id="IPR041872">
    <property type="entry name" value="Anticodon_Met"/>
</dbReference>
<dbReference type="GO" id="GO:0005524">
    <property type="term" value="F:ATP binding"/>
    <property type="evidence" value="ECO:0007669"/>
    <property type="project" value="UniProtKB-UniRule"/>
</dbReference>
<evidence type="ECO:0000256" key="8">
    <source>
        <dbReference type="SAM" id="MobiDB-lite"/>
    </source>
</evidence>
<reference evidence="11 12" key="1">
    <citation type="journal article" date="2009" name="Nucleic Acids Res.">
        <title>Analysis of complete genome sequence of Neorickettsia risticii: causative agent of Potomac horse fever.</title>
        <authorList>
            <person name="Lin M."/>
            <person name="Zhang C."/>
            <person name="Gibson K."/>
            <person name="Rikihisa Y."/>
        </authorList>
    </citation>
    <scope>NUCLEOTIDE SEQUENCE [LARGE SCALE GENOMIC DNA]</scope>
    <source>
        <strain evidence="11 12">Illinois</strain>
    </source>
</reference>
<dbReference type="PANTHER" id="PTHR43326">
    <property type="entry name" value="METHIONYL-TRNA SYNTHETASE"/>
    <property type="match status" value="1"/>
</dbReference>
<comment type="function">
    <text evidence="1 7">Is required not only for elongation of protein synthesis but also for the initiation of all mRNA translation through initiator tRNA(fMet) aminoacylation.</text>
</comment>
<dbReference type="KEGG" id="nri:NRI_0860"/>
<comment type="caution">
    <text evidence="7">Lacks conserved residue(s) required for the propagation of feature annotation.</text>
</comment>
<evidence type="ECO:0000256" key="7">
    <source>
        <dbReference type="HAMAP-Rule" id="MF_01228"/>
    </source>
</evidence>
<dbReference type="PANTHER" id="PTHR43326:SF1">
    <property type="entry name" value="METHIONINE--TRNA LIGASE, MITOCHONDRIAL"/>
    <property type="match status" value="1"/>
</dbReference>
<dbReference type="AlphaFoldDB" id="C6V609"/>
<evidence type="ECO:0000256" key="4">
    <source>
        <dbReference type="ARBA" id="ARBA00022840"/>
    </source>
</evidence>
<dbReference type="HAMAP" id="MF_01228">
    <property type="entry name" value="Met_tRNA_synth_type2"/>
    <property type="match status" value="1"/>
</dbReference>
<keyword evidence="4 7" id="KW-0067">ATP-binding</keyword>
<gene>
    <name evidence="7 11" type="primary">metG</name>
    <name evidence="11" type="ordered locus">NRI_0860</name>
</gene>
<feature type="domain" description="Methionyl/Leucyl tRNA synthetase" evidence="9">
    <location>
        <begin position="167"/>
        <end position="378"/>
    </location>
</feature>
<evidence type="ECO:0000256" key="3">
    <source>
        <dbReference type="ARBA" id="ARBA00022741"/>
    </source>
</evidence>
<dbReference type="Gene3D" id="1.10.730.10">
    <property type="entry name" value="Isoleucyl-tRNA Synthetase, Domain 1"/>
    <property type="match status" value="1"/>
</dbReference>
<dbReference type="PRINTS" id="PR01041">
    <property type="entry name" value="TRNASYNTHMET"/>
</dbReference>
<dbReference type="Gene3D" id="3.40.50.620">
    <property type="entry name" value="HUPs"/>
    <property type="match status" value="1"/>
</dbReference>
<keyword evidence="5 7" id="KW-0648">Protein biosynthesis</keyword>
<feature type="domain" description="Methionyl-tRNA synthetase anticodon-binding" evidence="10">
    <location>
        <begin position="387"/>
        <end position="512"/>
    </location>
</feature>
<dbReference type="InterPro" id="IPR009080">
    <property type="entry name" value="tRNAsynth_Ia_anticodon-bd"/>
</dbReference>
<dbReference type="GO" id="GO:0005737">
    <property type="term" value="C:cytoplasm"/>
    <property type="evidence" value="ECO:0007669"/>
    <property type="project" value="UniProtKB-SubCell"/>
</dbReference>
<feature type="region of interest" description="Disordered" evidence="8">
    <location>
        <begin position="499"/>
        <end position="521"/>
    </location>
</feature>
<proteinExistence type="inferred from homology"/>
<dbReference type="Gene3D" id="2.170.220.10">
    <property type="match status" value="1"/>
</dbReference>
<dbReference type="STRING" id="434131.NRI_0860"/>
<dbReference type="GO" id="GO:0006431">
    <property type="term" value="P:methionyl-tRNA aminoacylation"/>
    <property type="evidence" value="ECO:0007669"/>
    <property type="project" value="UniProtKB-UniRule"/>
</dbReference>
<keyword evidence="3 7" id="KW-0547">Nucleotide-binding</keyword>
<comment type="similarity">
    <text evidence="7">Belongs to the class-I aminoacyl-tRNA synthetase family. MetG type 2B subfamily.</text>
</comment>
<dbReference type="FunFam" id="2.170.220.10:FF:000002">
    <property type="entry name" value="Methionine--tRNA ligase"/>
    <property type="match status" value="1"/>
</dbReference>
<evidence type="ECO:0000313" key="12">
    <source>
        <dbReference type="Proteomes" id="UP000001627"/>
    </source>
</evidence>
<dbReference type="Pfam" id="PF09334">
    <property type="entry name" value="tRNA-synt_1g"/>
    <property type="match status" value="2"/>
</dbReference>
<evidence type="ECO:0000256" key="5">
    <source>
        <dbReference type="ARBA" id="ARBA00022917"/>
    </source>
</evidence>
<organism evidence="11 12">
    <name type="scientific">Neorickettsia risticii (strain Illinois)</name>
    <dbReference type="NCBI Taxonomy" id="434131"/>
    <lineage>
        <taxon>Bacteria</taxon>
        <taxon>Pseudomonadati</taxon>
        <taxon>Pseudomonadota</taxon>
        <taxon>Alphaproteobacteria</taxon>
        <taxon>Rickettsiales</taxon>
        <taxon>Anaplasmataceae</taxon>
        <taxon>Neorickettsia</taxon>
    </lineage>
</organism>
<dbReference type="eggNOG" id="COG0143">
    <property type="taxonomic scope" value="Bacteria"/>
</dbReference>
<evidence type="ECO:0000259" key="10">
    <source>
        <dbReference type="Pfam" id="PF19303"/>
    </source>
</evidence>
<dbReference type="EC" id="6.1.1.10" evidence="7"/>
<evidence type="ECO:0000259" key="9">
    <source>
        <dbReference type="Pfam" id="PF09334"/>
    </source>
</evidence>
<protein>
    <recommendedName>
        <fullName evidence="7">Methionine--tRNA ligase</fullName>
        <ecNumber evidence="7">6.1.1.10</ecNumber>
    </recommendedName>
    <alternativeName>
        <fullName evidence="7">Methionyl-tRNA synthetase</fullName>
        <shortName evidence="7">MetRS</shortName>
    </alternativeName>
</protein>
<dbReference type="InterPro" id="IPR014758">
    <property type="entry name" value="Met-tRNA_synth"/>
</dbReference>
<dbReference type="CDD" id="cd00814">
    <property type="entry name" value="MetRS_core"/>
    <property type="match status" value="1"/>
</dbReference>
<comment type="catalytic activity">
    <reaction evidence="7">
        <text>tRNA(Met) + L-methionine + ATP = L-methionyl-tRNA(Met) + AMP + diphosphate</text>
        <dbReference type="Rhea" id="RHEA:13481"/>
        <dbReference type="Rhea" id="RHEA-COMP:9667"/>
        <dbReference type="Rhea" id="RHEA-COMP:9698"/>
        <dbReference type="ChEBI" id="CHEBI:30616"/>
        <dbReference type="ChEBI" id="CHEBI:33019"/>
        <dbReference type="ChEBI" id="CHEBI:57844"/>
        <dbReference type="ChEBI" id="CHEBI:78442"/>
        <dbReference type="ChEBI" id="CHEBI:78530"/>
        <dbReference type="ChEBI" id="CHEBI:456215"/>
        <dbReference type="EC" id="6.1.1.10"/>
    </reaction>
</comment>
<feature type="short sequence motif" description="'HIGH' region" evidence="7">
    <location>
        <begin position="28"/>
        <end position="38"/>
    </location>
</feature>
<comment type="subcellular location">
    <subcellularLocation>
        <location evidence="7">Cytoplasm</location>
    </subcellularLocation>
</comment>
<dbReference type="SUPFAM" id="SSF52374">
    <property type="entry name" value="Nucleotidylyl transferase"/>
    <property type="match status" value="1"/>
</dbReference>
<keyword evidence="12" id="KW-1185">Reference proteome</keyword>
<dbReference type="InterPro" id="IPR015413">
    <property type="entry name" value="Methionyl/Leucyl_tRNA_Synth"/>
</dbReference>